<dbReference type="AlphaFoldDB" id="A0A348G2Y3"/>
<dbReference type="GO" id="GO:0005886">
    <property type="term" value="C:plasma membrane"/>
    <property type="evidence" value="ECO:0007669"/>
    <property type="project" value="TreeGrafter"/>
</dbReference>
<organism evidence="8 9">
    <name type="scientific">Blastochloris tepida</name>
    <dbReference type="NCBI Taxonomy" id="2233851"/>
    <lineage>
        <taxon>Bacteria</taxon>
        <taxon>Pseudomonadati</taxon>
        <taxon>Pseudomonadota</taxon>
        <taxon>Alphaproteobacteria</taxon>
        <taxon>Hyphomicrobiales</taxon>
        <taxon>Blastochloridaceae</taxon>
        <taxon>Blastochloris</taxon>
    </lineage>
</organism>
<evidence type="ECO:0000256" key="4">
    <source>
        <dbReference type="ARBA" id="ARBA00022989"/>
    </source>
</evidence>
<keyword evidence="9" id="KW-1185">Reference proteome</keyword>
<gene>
    <name evidence="8" type="ORF">BLTE_26010</name>
</gene>
<feature type="domain" description="GtrA/DPMS transmembrane" evidence="7">
    <location>
        <begin position="12"/>
        <end position="125"/>
    </location>
</feature>
<keyword evidence="4 6" id="KW-1133">Transmembrane helix</keyword>
<dbReference type="PANTHER" id="PTHR38459">
    <property type="entry name" value="PROPHAGE BACTOPRENOL-LINKED GLUCOSE TRANSLOCASE HOMOLOG"/>
    <property type="match status" value="1"/>
</dbReference>
<dbReference type="EMBL" id="AP018907">
    <property type="protein sequence ID" value="BBF93916.1"/>
    <property type="molecule type" value="Genomic_DNA"/>
</dbReference>
<dbReference type="OrthoDB" id="5422757at2"/>
<evidence type="ECO:0000313" key="9">
    <source>
        <dbReference type="Proteomes" id="UP000266934"/>
    </source>
</evidence>
<dbReference type="Proteomes" id="UP000266934">
    <property type="component" value="Chromosome"/>
</dbReference>
<evidence type="ECO:0000256" key="5">
    <source>
        <dbReference type="ARBA" id="ARBA00023136"/>
    </source>
</evidence>
<evidence type="ECO:0000256" key="2">
    <source>
        <dbReference type="ARBA" id="ARBA00009399"/>
    </source>
</evidence>
<feature type="transmembrane region" description="Helical" evidence="6">
    <location>
        <begin position="38"/>
        <end position="57"/>
    </location>
</feature>
<evidence type="ECO:0000256" key="3">
    <source>
        <dbReference type="ARBA" id="ARBA00022692"/>
    </source>
</evidence>
<keyword evidence="3 6" id="KW-0812">Transmembrane</keyword>
<dbReference type="Pfam" id="PF04138">
    <property type="entry name" value="GtrA_DPMS_TM"/>
    <property type="match status" value="1"/>
</dbReference>
<evidence type="ECO:0000313" key="8">
    <source>
        <dbReference type="EMBL" id="BBF93916.1"/>
    </source>
</evidence>
<dbReference type="InterPro" id="IPR007267">
    <property type="entry name" value="GtrA_DPMS_TM"/>
</dbReference>
<dbReference type="PANTHER" id="PTHR38459:SF1">
    <property type="entry name" value="PROPHAGE BACTOPRENOL-LINKED GLUCOSE TRANSLOCASE HOMOLOG"/>
    <property type="match status" value="1"/>
</dbReference>
<dbReference type="KEGG" id="blag:BLTE_26010"/>
<comment type="similarity">
    <text evidence="2">Belongs to the GtrA family.</text>
</comment>
<comment type="subcellular location">
    <subcellularLocation>
        <location evidence="1">Membrane</location>
        <topology evidence="1">Multi-pass membrane protein</topology>
    </subcellularLocation>
</comment>
<evidence type="ECO:0000256" key="1">
    <source>
        <dbReference type="ARBA" id="ARBA00004141"/>
    </source>
</evidence>
<sequence length="129" mass="13721">MLKRLARQFAAFAGVGAVATAAHYAVLALLVEAASLRASLAALIGFTVGGVVSYVLNRRFTFDSARSHAAAVPRFAVVAGVAFVLTGLLMEVLTTRAGLHWLVAQVITTGIVLVWTFLGNRFWTFRDAA</sequence>
<reference evidence="8 9" key="1">
    <citation type="submission" date="2018-08" db="EMBL/GenBank/DDBJ databases">
        <title>Complete genome sequencing of Blastochloris tepida GI.</title>
        <authorList>
            <person name="Tsukatani Y."/>
            <person name="Mori H."/>
        </authorList>
    </citation>
    <scope>NUCLEOTIDE SEQUENCE [LARGE SCALE GENOMIC DNA]</scope>
    <source>
        <strain evidence="8 9">GI</strain>
    </source>
</reference>
<evidence type="ECO:0000256" key="6">
    <source>
        <dbReference type="SAM" id="Phobius"/>
    </source>
</evidence>
<feature type="transmembrane region" description="Helical" evidence="6">
    <location>
        <begin position="69"/>
        <end position="93"/>
    </location>
</feature>
<accession>A0A348G2Y3</accession>
<name>A0A348G2Y3_9HYPH</name>
<dbReference type="GO" id="GO:0000271">
    <property type="term" value="P:polysaccharide biosynthetic process"/>
    <property type="evidence" value="ECO:0007669"/>
    <property type="project" value="InterPro"/>
</dbReference>
<feature type="transmembrane region" description="Helical" evidence="6">
    <location>
        <begin position="99"/>
        <end position="118"/>
    </location>
</feature>
<dbReference type="InterPro" id="IPR051401">
    <property type="entry name" value="GtrA_CellWall_Glycosyl"/>
</dbReference>
<protein>
    <recommendedName>
        <fullName evidence="7">GtrA/DPMS transmembrane domain-containing protein</fullName>
    </recommendedName>
</protein>
<proteinExistence type="inferred from homology"/>
<keyword evidence="5 6" id="KW-0472">Membrane</keyword>
<evidence type="ECO:0000259" key="7">
    <source>
        <dbReference type="Pfam" id="PF04138"/>
    </source>
</evidence>